<dbReference type="Gene3D" id="3.40.50.300">
    <property type="entry name" value="P-loop containing nucleotide triphosphate hydrolases"/>
    <property type="match status" value="1"/>
</dbReference>
<organism evidence="8 9">
    <name type="scientific">Panagrolaimus superbus</name>
    <dbReference type="NCBI Taxonomy" id="310955"/>
    <lineage>
        <taxon>Eukaryota</taxon>
        <taxon>Metazoa</taxon>
        <taxon>Ecdysozoa</taxon>
        <taxon>Nematoda</taxon>
        <taxon>Chromadorea</taxon>
        <taxon>Rhabditida</taxon>
        <taxon>Tylenchina</taxon>
        <taxon>Panagrolaimomorpha</taxon>
        <taxon>Panagrolaimoidea</taxon>
        <taxon>Panagrolaimidae</taxon>
        <taxon>Panagrolaimus</taxon>
    </lineage>
</organism>
<evidence type="ECO:0000256" key="3">
    <source>
        <dbReference type="ARBA" id="ARBA00022481"/>
    </source>
</evidence>
<dbReference type="AlphaFoldDB" id="A0A914XY33"/>
<dbReference type="PANTHER" id="PTHR46149:SF3">
    <property type="entry name" value="MIP08469P"/>
    <property type="match status" value="1"/>
</dbReference>
<dbReference type="GO" id="GO:0031681">
    <property type="term" value="F:G-protein beta-subunit binding"/>
    <property type="evidence" value="ECO:0007669"/>
    <property type="project" value="TreeGrafter"/>
</dbReference>
<evidence type="ECO:0000256" key="6">
    <source>
        <dbReference type="ARBA" id="ARBA00023288"/>
    </source>
</evidence>
<keyword evidence="5" id="KW-0472">Membrane</keyword>
<evidence type="ECO:0000313" key="8">
    <source>
        <dbReference type="Proteomes" id="UP000887577"/>
    </source>
</evidence>
<dbReference type="GO" id="GO:0007165">
    <property type="term" value="P:signal transduction"/>
    <property type="evidence" value="ECO:0007669"/>
    <property type="project" value="TreeGrafter"/>
</dbReference>
<dbReference type="InterPro" id="IPR027417">
    <property type="entry name" value="P-loop_NTPase"/>
</dbReference>
<evidence type="ECO:0000256" key="1">
    <source>
        <dbReference type="ARBA" id="ARBA00004193"/>
    </source>
</evidence>
<accession>A0A914XY33</accession>
<name>A0A914XY33_9BILA</name>
<dbReference type="PANTHER" id="PTHR46149">
    <property type="entry name" value="MIP08469P"/>
    <property type="match status" value="1"/>
</dbReference>
<feature type="compositionally biased region" description="Polar residues" evidence="7">
    <location>
        <begin position="191"/>
        <end position="210"/>
    </location>
</feature>
<sequence length="229" mass="25494">MIDIRSQILEIKNARGFNGLIPIVFVLNKTDLPKLKWQMTLEEIEEMVKAATNETSLDLCFITCSAANNENIDKVFSKIFTLGKLPKYMNPELHKMLRNELSADGVLTGRKKAMLQRMRSKFSRDNDDEILIDINARRPSLRTDLLLNRAKTAHLNRTPSLVGTSSSGGGAAGSGVARNGSLKNEGKTKKLSSNLTPSGISQQQQYHQHGNTMDANRLIRQVRNNCVIS</sequence>
<dbReference type="GO" id="GO:0005886">
    <property type="term" value="C:plasma membrane"/>
    <property type="evidence" value="ECO:0007669"/>
    <property type="project" value="UniProtKB-SubCell"/>
</dbReference>
<protein>
    <submittedName>
        <fullName evidence="9">Uncharacterized protein</fullName>
    </submittedName>
</protein>
<dbReference type="WBParaSite" id="PSU_v2.g11867.t1">
    <property type="protein sequence ID" value="PSU_v2.g11867.t1"/>
    <property type="gene ID" value="PSU_v2.g11867"/>
</dbReference>
<evidence type="ECO:0000256" key="4">
    <source>
        <dbReference type="ARBA" id="ARBA00023134"/>
    </source>
</evidence>
<dbReference type="InterPro" id="IPR052236">
    <property type="entry name" value="Small_GTPase_RasD"/>
</dbReference>
<keyword evidence="4" id="KW-0342">GTP-binding</keyword>
<evidence type="ECO:0000256" key="2">
    <source>
        <dbReference type="ARBA" id="ARBA00022475"/>
    </source>
</evidence>
<reference evidence="9" key="1">
    <citation type="submission" date="2022-11" db="UniProtKB">
        <authorList>
            <consortium name="WormBaseParasite"/>
        </authorList>
    </citation>
    <scope>IDENTIFICATION</scope>
</reference>
<comment type="subcellular location">
    <subcellularLocation>
        <location evidence="1">Cell membrane</location>
        <topology evidence="1">Lipid-anchor</topology>
    </subcellularLocation>
</comment>
<dbReference type="SUPFAM" id="SSF52540">
    <property type="entry name" value="P-loop containing nucleoside triphosphate hydrolases"/>
    <property type="match status" value="1"/>
</dbReference>
<keyword evidence="3" id="KW-0488">Methylation</keyword>
<proteinExistence type="predicted"/>
<dbReference type="Proteomes" id="UP000887577">
    <property type="component" value="Unplaced"/>
</dbReference>
<evidence type="ECO:0000313" key="9">
    <source>
        <dbReference type="WBParaSite" id="PSU_v2.g11867.t1"/>
    </source>
</evidence>
<keyword evidence="4" id="KW-0547">Nucleotide-binding</keyword>
<keyword evidence="2" id="KW-1003">Cell membrane</keyword>
<evidence type="ECO:0000256" key="5">
    <source>
        <dbReference type="ARBA" id="ARBA00023136"/>
    </source>
</evidence>
<keyword evidence="8" id="KW-1185">Reference proteome</keyword>
<feature type="region of interest" description="Disordered" evidence="7">
    <location>
        <begin position="158"/>
        <end position="210"/>
    </location>
</feature>
<evidence type="ECO:0000256" key="7">
    <source>
        <dbReference type="SAM" id="MobiDB-lite"/>
    </source>
</evidence>
<keyword evidence="6" id="KW-0449">Lipoprotein</keyword>
<dbReference type="GO" id="GO:0005525">
    <property type="term" value="F:GTP binding"/>
    <property type="evidence" value="ECO:0007669"/>
    <property type="project" value="UniProtKB-KW"/>
</dbReference>